<proteinExistence type="predicted"/>
<dbReference type="Proteomes" id="UP001056120">
    <property type="component" value="Linkage Group LG17"/>
</dbReference>
<accession>A0ACB9EMR0</accession>
<gene>
    <name evidence="1" type="ORF">L1987_50580</name>
</gene>
<organism evidence="1 2">
    <name type="scientific">Smallanthus sonchifolius</name>
    <dbReference type="NCBI Taxonomy" id="185202"/>
    <lineage>
        <taxon>Eukaryota</taxon>
        <taxon>Viridiplantae</taxon>
        <taxon>Streptophyta</taxon>
        <taxon>Embryophyta</taxon>
        <taxon>Tracheophyta</taxon>
        <taxon>Spermatophyta</taxon>
        <taxon>Magnoliopsida</taxon>
        <taxon>eudicotyledons</taxon>
        <taxon>Gunneridae</taxon>
        <taxon>Pentapetalae</taxon>
        <taxon>asterids</taxon>
        <taxon>campanulids</taxon>
        <taxon>Asterales</taxon>
        <taxon>Asteraceae</taxon>
        <taxon>Asteroideae</taxon>
        <taxon>Heliantheae alliance</taxon>
        <taxon>Millerieae</taxon>
        <taxon>Smallanthus</taxon>
    </lineage>
</organism>
<keyword evidence="2" id="KW-1185">Reference proteome</keyword>
<comment type="caution">
    <text evidence="1">The sequence shown here is derived from an EMBL/GenBank/DDBJ whole genome shotgun (WGS) entry which is preliminary data.</text>
</comment>
<name>A0ACB9EMR0_9ASTR</name>
<protein>
    <submittedName>
        <fullName evidence="1">Uncharacterized protein</fullName>
    </submittedName>
</protein>
<sequence>MGTKMRGFDASQNSQSGPLNKTGAIVETPEDSTRRKAQKDDSCHRSTRSVETSRELPLLPRSTQNRRRSMDNNMASETLSKELSSSQSRHARRHHRGSRSSQDQNTGDDSKTDIPKRPSRRSQDQNRGDDSKTDVPKRSSRRIRKPKEKSLDDGPTRSLTKSTTDDSELGSDDV</sequence>
<evidence type="ECO:0000313" key="2">
    <source>
        <dbReference type="Proteomes" id="UP001056120"/>
    </source>
</evidence>
<evidence type="ECO:0000313" key="1">
    <source>
        <dbReference type="EMBL" id="KAI3760189.1"/>
    </source>
</evidence>
<dbReference type="EMBL" id="CM042034">
    <property type="protein sequence ID" value="KAI3760189.1"/>
    <property type="molecule type" value="Genomic_DNA"/>
</dbReference>
<reference evidence="1 2" key="2">
    <citation type="journal article" date="2022" name="Mol. Ecol. Resour.">
        <title>The genomes of chicory, endive, great burdock and yacon provide insights into Asteraceae paleo-polyploidization history and plant inulin production.</title>
        <authorList>
            <person name="Fan W."/>
            <person name="Wang S."/>
            <person name="Wang H."/>
            <person name="Wang A."/>
            <person name="Jiang F."/>
            <person name="Liu H."/>
            <person name="Zhao H."/>
            <person name="Xu D."/>
            <person name="Zhang Y."/>
        </authorList>
    </citation>
    <scope>NUCLEOTIDE SEQUENCE [LARGE SCALE GENOMIC DNA]</scope>
    <source>
        <strain evidence="2">cv. Yunnan</strain>
        <tissue evidence="1">Leaves</tissue>
    </source>
</reference>
<reference evidence="2" key="1">
    <citation type="journal article" date="2022" name="Mol. Ecol. Resour.">
        <title>The genomes of chicory, endive, great burdock and yacon provide insights into Asteraceae palaeo-polyploidization history and plant inulin production.</title>
        <authorList>
            <person name="Fan W."/>
            <person name="Wang S."/>
            <person name="Wang H."/>
            <person name="Wang A."/>
            <person name="Jiang F."/>
            <person name="Liu H."/>
            <person name="Zhao H."/>
            <person name="Xu D."/>
            <person name="Zhang Y."/>
        </authorList>
    </citation>
    <scope>NUCLEOTIDE SEQUENCE [LARGE SCALE GENOMIC DNA]</scope>
    <source>
        <strain evidence="2">cv. Yunnan</strain>
    </source>
</reference>